<keyword evidence="1" id="KW-1133">Transmembrane helix</keyword>
<keyword evidence="1" id="KW-0472">Membrane</keyword>
<feature type="transmembrane region" description="Helical" evidence="1">
    <location>
        <begin position="56"/>
        <end position="73"/>
    </location>
</feature>
<evidence type="ECO:0000313" key="3">
    <source>
        <dbReference type="EMBL" id="TWH90273.1"/>
    </source>
</evidence>
<accession>A0A562K4W6</accession>
<protein>
    <submittedName>
        <fullName evidence="3">Type IV secretion system protein VirB2</fullName>
    </submittedName>
</protein>
<keyword evidence="4" id="KW-1185">Reference proteome</keyword>
<dbReference type="RefSeq" id="WP_088185030.1">
    <property type="nucleotide sequence ID" value="NZ_JACIIY010000024.1"/>
</dbReference>
<dbReference type="InterPro" id="IPR007039">
    <property type="entry name" value="TrbC/VirB2"/>
</dbReference>
<feature type="transmembrane region" description="Helical" evidence="1">
    <location>
        <begin position="85"/>
        <end position="105"/>
    </location>
</feature>
<dbReference type="EMBL" id="VLKK01000022">
    <property type="protein sequence ID" value="TWH90273.1"/>
    <property type="molecule type" value="Genomic_DNA"/>
</dbReference>
<keyword evidence="2" id="KW-0732">Signal</keyword>
<evidence type="ECO:0000313" key="4">
    <source>
        <dbReference type="Proteomes" id="UP000316624"/>
    </source>
</evidence>
<name>A0A562K4W6_SPHWJ</name>
<dbReference type="AlphaFoldDB" id="A0A562K4W6"/>
<keyword evidence="1" id="KW-0812">Transmembrane</keyword>
<gene>
    <name evidence="3" type="ORF">IQ35_03556</name>
</gene>
<comment type="caution">
    <text evidence="3">The sequence shown here is derived from an EMBL/GenBank/DDBJ whole genome shotgun (WGS) entry which is preliminary data.</text>
</comment>
<proteinExistence type="predicted"/>
<dbReference type="Pfam" id="PF04956">
    <property type="entry name" value="TrbC"/>
    <property type="match status" value="1"/>
</dbReference>
<sequence>MRRTRQLPQIYRRTRDAAIFLAIMTMASPAFAGGSGMPWEDPLQQIADSITGPVAKIAGIIAVALAGLGFAFAEGGGFMKKILGIVFGLAIAFSASTFFITFFGFSGGAGF</sequence>
<feature type="chain" id="PRO_5021822321" evidence="2">
    <location>
        <begin position="33"/>
        <end position="111"/>
    </location>
</feature>
<feature type="signal peptide" evidence="2">
    <location>
        <begin position="1"/>
        <end position="32"/>
    </location>
</feature>
<reference evidence="3 4" key="1">
    <citation type="journal article" date="2015" name="Stand. Genomic Sci.">
        <title>Genomic Encyclopedia of Bacterial and Archaeal Type Strains, Phase III: the genomes of soil and plant-associated and newly described type strains.</title>
        <authorList>
            <person name="Whitman W.B."/>
            <person name="Woyke T."/>
            <person name="Klenk H.P."/>
            <person name="Zhou Y."/>
            <person name="Lilburn T.G."/>
            <person name="Beck B.J."/>
            <person name="De Vos P."/>
            <person name="Vandamme P."/>
            <person name="Eisen J.A."/>
            <person name="Garrity G."/>
            <person name="Hugenholtz P."/>
            <person name="Kyrpides N.C."/>
        </authorList>
    </citation>
    <scope>NUCLEOTIDE SEQUENCE [LARGE SCALE GENOMIC DNA]</scope>
    <source>
        <strain evidence="3 4">CGMCC 1.7748</strain>
    </source>
</reference>
<organism evidence="3 4">
    <name type="scientific">Sphingobium wenxiniae (strain DSM 21828 / CGMCC 1.7748 / JZ-1)</name>
    <dbReference type="NCBI Taxonomy" id="595605"/>
    <lineage>
        <taxon>Bacteria</taxon>
        <taxon>Pseudomonadati</taxon>
        <taxon>Pseudomonadota</taxon>
        <taxon>Alphaproteobacteria</taxon>
        <taxon>Sphingomonadales</taxon>
        <taxon>Sphingomonadaceae</taxon>
        <taxon>Sphingobium</taxon>
    </lineage>
</organism>
<evidence type="ECO:0000256" key="1">
    <source>
        <dbReference type="SAM" id="Phobius"/>
    </source>
</evidence>
<dbReference type="Proteomes" id="UP000316624">
    <property type="component" value="Unassembled WGS sequence"/>
</dbReference>
<evidence type="ECO:0000256" key="2">
    <source>
        <dbReference type="SAM" id="SignalP"/>
    </source>
</evidence>